<feature type="transmembrane region" description="Helical" evidence="1">
    <location>
        <begin position="12"/>
        <end position="32"/>
    </location>
</feature>
<dbReference type="SUPFAM" id="SSF48452">
    <property type="entry name" value="TPR-like"/>
    <property type="match status" value="1"/>
</dbReference>
<organism evidence="2 3">
    <name type="scientific">Candidatus Gottesmanbacteria bacterium RIFCSPLOWO2_01_FULL_43_11b</name>
    <dbReference type="NCBI Taxonomy" id="1798392"/>
    <lineage>
        <taxon>Bacteria</taxon>
        <taxon>Candidatus Gottesmaniibacteriota</taxon>
    </lineage>
</organism>
<evidence type="ECO:0000313" key="2">
    <source>
        <dbReference type="EMBL" id="OGG24057.1"/>
    </source>
</evidence>
<evidence type="ECO:0000256" key="1">
    <source>
        <dbReference type="SAM" id="Phobius"/>
    </source>
</evidence>
<name>A0A1F6AIE3_9BACT</name>
<keyword evidence="1" id="KW-0472">Membrane</keyword>
<accession>A0A1F6AIE3</accession>
<sequence length="117" mass="13382">MSKLNFFPHFSRIFSAAIFWLGLILLISVNLINSPIIPTNVLGAVAELEEEKENTEVKYAFWQNVVKNKPDYRDAYIQLAALSYQLSKLEEGKNYLTEVETLDPNNPFISSLLEVFP</sequence>
<dbReference type="STRING" id="1798392.A3A79_02575"/>
<evidence type="ECO:0000313" key="3">
    <source>
        <dbReference type="Proteomes" id="UP000178759"/>
    </source>
</evidence>
<protein>
    <submittedName>
        <fullName evidence="2">Uncharacterized protein</fullName>
    </submittedName>
</protein>
<keyword evidence="1" id="KW-1133">Transmembrane helix</keyword>
<reference evidence="2 3" key="1">
    <citation type="journal article" date="2016" name="Nat. Commun.">
        <title>Thousands of microbial genomes shed light on interconnected biogeochemical processes in an aquifer system.</title>
        <authorList>
            <person name="Anantharaman K."/>
            <person name="Brown C.T."/>
            <person name="Hug L.A."/>
            <person name="Sharon I."/>
            <person name="Castelle C.J."/>
            <person name="Probst A.J."/>
            <person name="Thomas B.C."/>
            <person name="Singh A."/>
            <person name="Wilkins M.J."/>
            <person name="Karaoz U."/>
            <person name="Brodie E.L."/>
            <person name="Williams K.H."/>
            <person name="Hubbard S.S."/>
            <person name="Banfield J.F."/>
        </authorList>
    </citation>
    <scope>NUCLEOTIDE SEQUENCE [LARGE SCALE GENOMIC DNA]</scope>
</reference>
<dbReference type="EMBL" id="MFJV01000001">
    <property type="protein sequence ID" value="OGG24057.1"/>
    <property type="molecule type" value="Genomic_DNA"/>
</dbReference>
<dbReference type="Gene3D" id="1.25.40.10">
    <property type="entry name" value="Tetratricopeptide repeat domain"/>
    <property type="match status" value="1"/>
</dbReference>
<keyword evidence="1" id="KW-0812">Transmembrane</keyword>
<dbReference type="AlphaFoldDB" id="A0A1F6AIE3"/>
<comment type="caution">
    <text evidence="2">The sequence shown here is derived from an EMBL/GenBank/DDBJ whole genome shotgun (WGS) entry which is preliminary data.</text>
</comment>
<dbReference type="InterPro" id="IPR011990">
    <property type="entry name" value="TPR-like_helical_dom_sf"/>
</dbReference>
<proteinExistence type="predicted"/>
<dbReference type="Proteomes" id="UP000178759">
    <property type="component" value="Unassembled WGS sequence"/>
</dbReference>
<gene>
    <name evidence="2" type="ORF">A3A79_02575</name>
</gene>